<name>A0AAV7BGJ4_ENGPU</name>
<accession>A0AAV7BGJ4</accession>
<sequence length="100" mass="11589">MQHLEQDTMRLRLQHTLELQEFKGPVSDLPGRSVHSDSTDLFHLQKKKLMCISDALKISKEIVEKPLEDVKHLPNSLSPFKKEAMKMRKNSNITLDHISK</sequence>
<organism evidence="1 2">
    <name type="scientific">Engystomops pustulosus</name>
    <name type="common">Tungara frog</name>
    <name type="synonym">Physalaemus pustulosus</name>
    <dbReference type="NCBI Taxonomy" id="76066"/>
    <lineage>
        <taxon>Eukaryota</taxon>
        <taxon>Metazoa</taxon>
        <taxon>Chordata</taxon>
        <taxon>Craniata</taxon>
        <taxon>Vertebrata</taxon>
        <taxon>Euteleostomi</taxon>
        <taxon>Amphibia</taxon>
        <taxon>Batrachia</taxon>
        <taxon>Anura</taxon>
        <taxon>Neobatrachia</taxon>
        <taxon>Hyloidea</taxon>
        <taxon>Leptodactylidae</taxon>
        <taxon>Leiuperinae</taxon>
        <taxon>Engystomops</taxon>
    </lineage>
</organism>
<evidence type="ECO:0000313" key="1">
    <source>
        <dbReference type="EMBL" id="KAG8571722.1"/>
    </source>
</evidence>
<proteinExistence type="predicted"/>
<evidence type="ECO:0000313" key="2">
    <source>
        <dbReference type="Proteomes" id="UP000824782"/>
    </source>
</evidence>
<reference evidence="1" key="1">
    <citation type="thesis" date="2020" institute="ProQuest LLC" country="789 East Eisenhower Parkway, Ann Arbor, MI, USA">
        <title>Comparative Genomics and Chromosome Evolution.</title>
        <authorList>
            <person name="Mudd A.B."/>
        </authorList>
    </citation>
    <scope>NUCLEOTIDE SEQUENCE</scope>
    <source>
        <strain evidence="1">237g6f4</strain>
        <tissue evidence="1">Blood</tissue>
    </source>
</reference>
<keyword evidence="2" id="KW-1185">Reference proteome</keyword>
<comment type="caution">
    <text evidence="1">The sequence shown here is derived from an EMBL/GenBank/DDBJ whole genome shotgun (WGS) entry which is preliminary data.</text>
</comment>
<protein>
    <submittedName>
        <fullName evidence="1">Uncharacterized protein</fullName>
    </submittedName>
</protein>
<dbReference type="AlphaFoldDB" id="A0AAV7BGJ4"/>
<gene>
    <name evidence="1" type="ORF">GDO81_011762</name>
</gene>
<dbReference type="Proteomes" id="UP000824782">
    <property type="component" value="Unassembled WGS sequence"/>
</dbReference>
<dbReference type="EMBL" id="WNYA01000005">
    <property type="protein sequence ID" value="KAG8571722.1"/>
    <property type="molecule type" value="Genomic_DNA"/>
</dbReference>